<keyword evidence="1" id="KW-0472">Membrane</keyword>
<feature type="transmembrane region" description="Helical" evidence="1">
    <location>
        <begin position="208"/>
        <end position="234"/>
    </location>
</feature>
<protein>
    <submittedName>
        <fullName evidence="2">Uncharacterized protein</fullName>
    </submittedName>
</protein>
<keyword evidence="1" id="KW-1133">Transmembrane helix</keyword>
<evidence type="ECO:0000313" key="2">
    <source>
        <dbReference type="EMBL" id="CAL8118495.1"/>
    </source>
</evidence>
<feature type="transmembrane region" description="Helical" evidence="1">
    <location>
        <begin position="262"/>
        <end position="281"/>
    </location>
</feature>
<proteinExistence type="predicted"/>
<dbReference type="Proteomes" id="UP001642540">
    <property type="component" value="Unassembled WGS sequence"/>
</dbReference>
<sequence>MELTYSHFGIPDYTMLFTNYLIHPNFLETVNNSNTDDIEKALQKLSSPILILNGKTKDLSLLCLTCVFTQQNILFALANQITTSSIKKFWKQLATNFHNTKEDDILSSRLALCESLDLSMEVADKDADKWDFRCLDLLLRNRYNHTMLLDGFMGSWIRYFETIDIDEDDSKPVPTLPLIVGQSLTAKGFIYRIVIRSHFSKSVNTNEAIATLFSLKSLPVFIAFFAIFYIILYYSGMGYNRLTWLIAELLEKGFRIRRLNRILKLIIILWSFYSFFLRQMYCSTMYSILTKVSPPKVPSSLEELAFQSKIPLLTHTYDFLMPDFKMNENISSSSNRYLRKYQPVMFVINDVINWVSSILKNKPLKSVSRGKSFISLWQVPPDFAVLLYEEDMRVFTMLISALDRLNEEQEPKVVVNSLPHIYPRLRAWTMPNSFVAPYATRDIAYLYESGIYQRMLRVKDSNRIISRFTSNLKMIDSAMATHPVKGNAVSARVICEDDDFTNSNLSCTNIIRPRWVSLFLSEKSSIKRDETSAFNVASLQFVWMVYLILITIAVAAYFVEFAIKYLRYRF</sequence>
<organism evidence="2 3">
    <name type="scientific">Orchesella dallaii</name>
    <dbReference type="NCBI Taxonomy" id="48710"/>
    <lineage>
        <taxon>Eukaryota</taxon>
        <taxon>Metazoa</taxon>
        <taxon>Ecdysozoa</taxon>
        <taxon>Arthropoda</taxon>
        <taxon>Hexapoda</taxon>
        <taxon>Collembola</taxon>
        <taxon>Entomobryomorpha</taxon>
        <taxon>Entomobryoidea</taxon>
        <taxon>Orchesellidae</taxon>
        <taxon>Orchesellinae</taxon>
        <taxon>Orchesella</taxon>
    </lineage>
</organism>
<gene>
    <name evidence="2" type="ORF">ODALV1_LOCUS18160</name>
</gene>
<feature type="transmembrane region" description="Helical" evidence="1">
    <location>
        <begin position="541"/>
        <end position="563"/>
    </location>
</feature>
<accession>A0ABP1R3A1</accession>
<comment type="caution">
    <text evidence="2">The sequence shown here is derived from an EMBL/GenBank/DDBJ whole genome shotgun (WGS) entry which is preliminary data.</text>
</comment>
<evidence type="ECO:0000313" key="3">
    <source>
        <dbReference type="Proteomes" id="UP001642540"/>
    </source>
</evidence>
<keyword evidence="1" id="KW-0812">Transmembrane</keyword>
<dbReference type="EMBL" id="CAXLJM020000057">
    <property type="protein sequence ID" value="CAL8118495.1"/>
    <property type="molecule type" value="Genomic_DNA"/>
</dbReference>
<reference evidence="2 3" key="1">
    <citation type="submission" date="2024-08" db="EMBL/GenBank/DDBJ databases">
        <authorList>
            <person name="Cucini C."/>
            <person name="Frati F."/>
        </authorList>
    </citation>
    <scope>NUCLEOTIDE SEQUENCE [LARGE SCALE GENOMIC DNA]</scope>
</reference>
<name>A0ABP1R3A1_9HEXA</name>
<keyword evidence="3" id="KW-1185">Reference proteome</keyword>
<evidence type="ECO:0000256" key="1">
    <source>
        <dbReference type="SAM" id="Phobius"/>
    </source>
</evidence>